<dbReference type="KEGG" id="cput:CONPUDRAFT_160605"/>
<sequence length="436" mass="49228">MLVVTAPPPPQLGKYPAKSRTTKARRPYRWRSKPTFKTTPAQRKALAIRRKSFRLQYRDALKECRSKIRDMAKKLRERFGKHSEDHYYREILQDSRLVRHARKISRWNVYQRQEMKRLNSEQMPGQKRKNAGALVAGIAQAWKVLTPEEKVAFTDPLMADMQENRDNKELAAHNAPLAAFQDTDKTTKSIASELRKLHVRTGDEVILIVARSNVDHYNEAYTFTTPRVKGFVDSSLNTSIQNLATRFEGYCISGVKVDATAPCKPPRMFYTNFDIHITDKYHTLLENWPAARFISPSDMNSHELDVVFNAFATGLTFFRRMSDEEYQQWAKLRVSQAVDDVPESPTATSSASLPPSEDLGSTNANMNTACPPAASSPVDCGGPQFTGVTQNGEAMVIKKKQRKPRADIGKPRGPQKNPHKKKSTTNASAVDTVTTT</sequence>
<feature type="compositionally biased region" description="Low complexity" evidence="1">
    <location>
        <begin position="343"/>
        <end position="357"/>
    </location>
</feature>
<feature type="compositionally biased region" description="Polar residues" evidence="1">
    <location>
        <begin position="424"/>
        <end position="436"/>
    </location>
</feature>
<feature type="region of interest" description="Disordered" evidence="1">
    <location>
        <begin position="1"/>
        <end position="26"/>
    </location>
</feature>
<gene>
    <name evidence="2" type="ORF">CONPUDRAFT_160605</name>
</gene>
<feature type="region of interest" description="Disordered" evidence="1">
    <location>
        <begin position="340"/>
        <end position="436"/>
    </location>
</feature>
<protein>
    <submittedName>
        <fullName evidence="2">Uncharacterized protein</fullName>
    </submittedName>
</protein>
<dbReference type="OrthoDB" id="3033638at2759"/>
<proteinExistence type="predicted"/>
<feature type="compositionally biased region" description="Pro residues" evidence="1">
    <location>
        <begin position="1"/>
        <end position="11"/>
    </location>
</feature>
<dbReference type="OMA" id="EGWPPGI"/>
<evidence type="ECO:0000256" key="1">
    <source>
        <dbReference type="SAM" id="MobiDB-lite"/>
    </source>
</evidence>
<dbReference type="Proteomes" id="UP000053558">
    <property type="component" value="Unassembled WGS sequence"/>
</dbReference>
<organism evidence="2 3">
    <name type="scientific">Coniophora puteana (strain RWD-64-598)</name>
    <name type="common">Brown rot fungus</name>
    <dbReference type="NCBI Taxonomy" id="741705"/>
    <lineage>
        <taxon>Eukaryota</taxon>
        <taxon>Fungi</taxon>
        <taxon>Dikarya</taxon>
        <taxon>Basidiomycota</taxon>
        <taxon>Agaricomycotina</taxon>
        <taxon>Agaricomycetes</taxon>
        <taxon>Agaricomycetidae</taxon>
        <taxon>Boletales</taxon>
        <taxon>Coniophorineae</taxon>
        <taxon>Coniophoraceae</taxon>
        <taxon>Coniophora</taxon>
    </lineage>
</organism>
<dbReference type="RefSeq" id="XP_007775940.1">
    <property type="nucleotide sequence ID" value="XM_007777750.1"/>
</dbReference>
<dbReference type="GeneID" id="19204347"/>
<keyword evidence="3" id="KW-1185">Reference proteome</keyword>
<accession>R7SFM4</accession>
<dbReference type="AlphaFoldDB" id="R7SFM4"/>
<dbReference type="EMBL" id="JH711610">
    <property type="protein sequence ID" value="EIW73884.1"/>
    <property type="molecule type" value="Genomic_DNA"/>
</dbReference>
<name>R7SFM4_CONPW</name>
<evidence type="ECO:0000313" key="3">
    <source>
        <dbReference type="Proteomes" id="UP000053558"/>
    </source>
</evidence>
<evidence type="ECO:0000313" key="2">
    <source>
        <dbReference type="EMBL" id="EIW73884.1"/>
    </source>
</evidence>
<feature type="compositionally biased region" description="Polar residues" evidence="1">
    <location>
        <begin position="359"/>
        <end position="368"/>
    </location>
</feature>
<reference evidence="3" key="1">
    <citation type="journal article" date="2012" name="Science">
        <title>The Paleozoic origin of enzymatic lignin decomposition reconstructed from 31 fungal genomes.</title>
        <authorList>
            <person name="Floudas D."/>
            <person name="Binder M."/>
            <person name="Riley R."/>
            <person name="Barry K."/>
            <person name="Blanchette R.A."/>
            <person name="Henrissat B."/>
            <person name="Martinez A.T."/>
            <person name="Otillar R."/>
            <person name="Spatafora J.W."/>
            <person name="Yadav J.S."/>
            <person name="Aerts A."/>
            <person name="Benoit I."/>
            <person name="Boyd A."/>
            <person name="Carlson A."/>
            <person name="Copeland A."/>
            <person name="Coutinho P.M."/>
            <person name="de Vries R.P."/>
            <person name="Ferreira P."/>
            <person name="Findley K."/>
            <person name="Foster B."/>
            <person name="Gaskell J."/>
            <person name="Glotzer D."/>
            <person name="Gorecki P."/>
            <person name="Heitman J."/>
            <person name="Hesse C."/>
            <person name="Hori C."/>
            <person name="Igarashi K."/>
            <person name="Jurgens J.A."/>
            <person name="Kallen N."/>
            <person name="Kersten P."/>
            <person name="Kohler A."/>
            <person name="Kuees U."/>
            <person name="Kumar T.K.A."/>
            <person name="Kuo A."/>
            <person name="LaButti K."/>
            <person name="Larrondo L.F."/>
            <person name="Lindquist E."/>
            <person name="Ling A."/>
            <person name="Lombard V."/>
            <person name="Lucas S."/>
            <person name="Lundell T."/>
            <person name="Martin R."/>
            <person name="McLaughlin D.J."/>
            <person name="Morgenstern I."/>
            <person name="Morin E."/>
            <person name="Murat C."/>
            <person name="Nagy L.G."/>
            <person name="Nolan M."/>
            <person name="Ohm R.A."/>
            <person name="Patyshakuliyeva A."/>
            <person name="Rokas A."/>
            <person name="Ruiz-Duenas F.J."/>
            <person name="Sabat G."/>
            <person name="Salamov A."/>
            <person name="Samejima M."/>
            <person name="Schmutz J."/>
            <person name="Slot J.C."/>
            <person name="St John F."/>
            <person name="Stenlid J."/>
            <person name="Sun H."/>
            <person name="Sun S."/>
            <person name="Syed K."/>
            <person name="Tsang A."/>
            <person name="Wiebenga A."/>
            <person name="Young D."/>
            <person name="Pisabarro A."/>
            <person name="Eastwood D.C."/>
            <person name="Martin F."/>
            <person name="Cullen D."/>
            <person name="Grigoriev I.V."/>
            <person name="Hibbett D.S."/>
        </authorList>
    </citation>
    <scope>NUCLEOTIDE SEQUENCE [LARGE SCALE GENOMIC DNA]</scope>
    <source>
        <strain evidence="3">RWD-64-598 SS2</strain>
    </source>
</reference>